<comment type="similarity">
    <text evidence="1">Belongs to the glycosyltransferase group 1 family. Glycosyltransferase 4 subfamily.</text>
</comment>
<sequence>MTKRLTGYRKVVSDEKINGIFEKGSDIGDSHILMVNATSFGGGVAEILRNLVPLLDDTGPDVRWRTTPGHRDFIQITKKIHNALQGAEIDLTERKKDVYMGVNEDFSKITHIDHDVVV</sequence>
<dbReference type="Proteomes" id="UP000070373">
    <property type="component" value="Unassembled WGS sequence"/>
</dbReference>
<evidence type="ECO:0000313" key="6">
    <source>
        <dbReference type="Proteomes" id="UP000070373"/>
    </source>
</evidence>
<name>A0A133UCH3_9EURY</name>
<feature type="domain" description="Trehalose synthase N-terminal" evidence="4">
    <location>
        <begin position="34"/>
        <end position="118"/>
    </location>
</feature>
<dbReference type="EMBL" id="LHXN01000095">
    <property type="protein sequence ID" value="KXA91874.1"/>
    <property type="molecule type" value="Genomic_DNA"/>
</dbReference>
<comment type="caution">
    <text evidence="5">The sequence shown here is derived from an EMBL/GenBank/DDBJ whole genome shotgun (WGS) entry which is preliminary data.</text>
</comment>
<organism evidence="5 6">
    <name type="scientific">candidate division MSBL1 archaeon SCGC-AAA259E17</name>
    <dbReference type="NCBI Taxonomy" id="1698263"/>
    <lineage>
        <taxon>Archaea</taxon>
        <taxon>Methanobacteriati</taxon>
        <taxon>Methanobacteriota</taxon>
        <taxon>candidate division MSBL1</taxon>
    </lineage>
</organism>
<accession>A0A133UCH3</accession>
<proteinExistence type="inferred from homology"/>
<evidence type="ECO:0000256" key="2">
    <source>
        <dbReference type="ARBA" id="ARBA00022676"/>
    </source>
</evidence>
<dbReference type="Pfam" id="PF21269">
    <property type="entry name" value="TreT_GT1"/>
    <property type="match status" value="1"/>
</dbReference>
<protein>
    <recommendedName>
        <fullName evidence="4">Trehalose synthase N-terminal domain-containing protein</fullName>
    </recommendedName>
</protein>
<feature type="non-terminal residue" evidence="5">
    <location>
        <position position="118"/>
    </location>
</feature>
<dbReference type="InterPro" id="IPR052078">
    <property type="entry name" value="Trehalose_Metab_GTase"/>
</dbReference>
<keyword evidence="3" id="KW-0808">Transferase</keyword>
<dbReference type="GO" id="GO:0016757">
    <property type="term" value="F:glycosyltransferase activity"/>
    <property type="evidence" value="ECO:0007669"/>
    <property type="project" value="UniProtKB-KW"/>
</dbReference>
<reference evidence="5 6" key="1">
    <citation type="journal article" date="2016" name="Sci. Rep.">
        <title>Metabolic traits of an uncultured archaeal lineage -MSBL1- from brine pools of the Red Sea.</title>
        <authorList>
            <person name="Mwirichia R."/>
            <person name="Alam I."/>
            <person name="Rashid M."/>
            <person name="Vinu M."/>
            <person name="Ba-Alawi W."/>
            <person name="Anthony Kamau A."/>
            <person name="Kamanda Ngugi D."/>
            <person name="Goker M."/>
            <person name="Klenk H.P."/>
            <person name="Bajic V."/>
            <person name="Stingl U."/>
        </authorList>
    </citation>
    <scope>NUCLEOTIDE SEQUENCE [LARGE SCALE GENOMIC DNA]</scope>
    <source>
        <strain evidence="5">SCGC-AAA259E17</strain>
    </source>
</reference>
<keyword evidence="6" id="KW-1185">Reference proteome</keyword>
<keyword evidence="2" id="KW-0328">Glycosyltransferase</keyword>
<dbReference type="InterPro" id="IPR049438">
    <property type="entry name" value="TreT_GT1"/>
</dbReference>
<dbReference type="PANTHER" id="PTHR47779">
    <property type="entry name" value="SYNTHASE (CCG-9), PUTATIVE (AFU_ORTHOLOGUE AFUA_3G12100)-RELATED"/>
    <property type="match status" value="1"/>
</dbReference>
<evidence type="ECO:0000256" key="3">
    <source>
        <dbReference type="ARBA" id="ARBA00022679"/>
    </source>
</evidence>
<dbReference type="Gene3D" id="3.40.50.2000">
    <property type="entry name" value="Glycogen Phosphorylase B"/>
    <property type="match status" value="1"/>
</dbReference>
<evidence type="ECO:0000256" key="1">
    <source>
        <dbReference type="ARBA" id="ARBA00009481"/>
    </source>
</evidence>
<dbReference type="AlphaFoldDB" id="A0A133UCH3"/>
<gene>
    <name evidence="5" type="ORF">AKJ64_04395</name>
</gene>
<evidence type="ECO:0000259" key="4">
    <source>
        <dbReference type="Pfam" id="PF21269"/>
    </source>
</evidence>
<evidence type="ECO:0000313" key="5">
    <source>
        <dbReference type="EMBL" id="KXA91874.1"/>
    </source>
</evidence>
<dbReference type="PANTHER" id="PTHR47779:SF1">
    <property type="entry name" value="SYNTHASE (CCG-9), PUTATIVE (AFU_ORTHOLOGUE AFUA_3G12100)-RELATED"/>
    <property type="match status" value="1"/>
</dbReference>